<reference evidence="1 2" key="1">
    <citation type="submission" date="2018-11" db="EMBL/GenBank/DDBJ databases">
        <title>Sequencing the genomes of 1000 actinobacteria strains.</title>
        <authorList>
            <person name="Klenk H.-P."/>
        </authorList>
    </citation>
    <scope>NUCLEOTIDE SEQUENCE [LARGE SCALE GENOMIC DNA]</scope>
    <source>
        <strain evidence="1 2">DSM 12652</strain>
    </source>
</reference>
<keyword evidence="2" id="KW-1185">Reference proteome</keyword>
<dbReference type="Proteomes" id="UP000281738">
    <property type="component" value="Unassembled WGS sequence"/>
</dbReference>
<dbReference type="AlphaFoldDB" id="A0A3N2CUN5"/>
<protein>
    <submittedName>
        <fullName evidence="1">Uncharacterized protein</fullName>
    </submittedName>
</protein>
<dbReference type="EMBL" id="RKHO01000001">
    <property type="protein sequence ID" value="ROR91128.1"/>
    <property type="molecule type" value="Genomic_DNA"/>
</dbReference>
<evidence type="ECO:0000313" key="1">
    <source>
        <dbReference type="EMBL" id="ROR91128.1"/>
    </source>
</evidence>
<sequence>MAIHWSASVLVDHAEGAGQAEVRVTRLTYVDGVRNSADGPADLIYLDDTALTAD</sequence>
<comment type="caution">
    <text evidence="1">The sequence shown here is derived from an EMBL/GenBank/DDBJ whole genome shotgun (WGS) entry which is preliminary data.</text>
</comment>
<gene>
    <name evidence="1" type="ORF">EDD33_1989</name>
</gene>
<proteinExistence type="predicted"/>
<name>A0A3N2CUN5_9ACTN</name>
<evidence type="ECO:0000313" key="2">
    <source>
        <dbReference type="Proteomes" id="UP000281738"/>
    </source>
</evidence>
<dbReference type="RefSeq" id="WP_170169773.1">
    <property type="nucleotide sequence ID" value="NZ_RKHO01000001.1"/>
</dbReference>
<accession>A0A3N2CUN5</accession>
<organism evidence="1 2">
    <name type="scientific">Nocardioides aurantiacus</name>
    <dbReference type="NCBI Taxonomy" id="86796"/>
    <lineage>
        <taxon>Bacteria</taxon>
        <taxon>Bacillati</taxon>
        <taxon>Actinomycetota</taxon>
        <taxon>Actinomycetes</taxon>
        <taxon>Propionibacteriales</taxon>
        <taxon>Nocardioidaceae</taxon>
        <taxon>Nocardioides</taxon>
    </lineage>
</organism>